<dbReference type="EMBL" id="JBHSXS010000002">
    <property type="protein sequence ID" value="MFC6879176.1"/>
    <property type="molecule type" value="Genomic_DNA"/>
</dbReference>
<accession>A0ABW2CE83</accession>
<dbReference type="Pfam" id="PF08450">
    <property type="entry name" value="SGL"/>
    <property type="match status" value="1"/>
</dbReference>
<evidence type="ECO:0000313" key="5">
    <source>
        <dbReference type="Proteomes" id="UP001596380"/>
    </source>
</evidence>
<dbReference type="PANTHER" id="PTHR47572:SF4">
    <property type="entry name" value="LACTONASE DRP35"/>
    <property type="match status" value="1"/>
</dbReference>
<protein>
    <submittedName>
        <fullName evidence="4">SMP-30/gluconolactonase/LRE family protein</fullName>
    </submittedName>
</protein>
<dbReference type="RefSeq" id="WP_160823861.1">
    <property type="nucleotide sequence ID" value="NZ_JBHSXS010000002.1"/>
</dbReference>
<keyword evidence="2" id="KW-0378">Hydrolase</keyword>
<organism evidence="4 5">
    <name type="scientific">Actinomadura yumaensis</name>
    <dbReference type="NCBI Taxonomy" id="111807"/>
    <lineage>
        <taxon>Bacteria</taxon>
        <taxon>Bacillati</taxon>
        <taxon>Actinomycetota</taxon>
        <taxon>Actinomycetes</taxon>
        <taxon>Streptosporangiales</taxon>
        <taxon>Thermomonosporaceae</taxon>
        <taxon>Actinomadura</taxon>
    </lineage>
</organism>
<dbReference type="InterPro" id="IPR013658">
    <property type="entry name" value="SGL"/>
</dbReference>
<dbReference type="InterPro" id="IPR051262">
    <property type="entry name" value="SMP-30/CGR1_Lactonase"/>
</dbReference>
<sequence length="287" mass="29825">MTAPPTQRPAFETVMSGLAFPEGPRWHEGALWFSDMHDGRVVRCAPGAAPETVVTLDDCPSGLGFLPDGTPLVVAMHARRVLRVDGGAVRVHADLSGIATWHANDMLVDRAGRAYVGNFGDGTAPPEPITPAALALVGPGGDVREAAAGLHLPNGMALLDGGRTLAVAETRALPPRITTFSVGPDGSLSDRRVLIELDAELPDGLTADAGGNVWFASPFTGELVRVSRAGRITARLDCPRPPYACVLAGAGAGPGAAMYVCAADDWVPEKCRAQRTGAILRVDISGL</sequence>
<comment type="similarity">
    <text evidence="1">Belongs to the SMP-30/CGR1 family.</text>
</comment>
<feature type="domain" description="SMP-30/Gluconolactonase/LRE-like region" evidence="3">
    <location>
        <begin position="20"/>
        <end position="251"/>
    </location>
</feature>
<dbReference type="PANTHER" id="PTHR47572">
    <property type="entry name" value="LIPOPROTEIN-RELATED"/>
    <property type="match status" value="1"/>
</dbReference>
<comment type="caution">
    <text evidence="4">The sequence shown here is derived from an EMBL/GenBank/DDBJ whole genome shotgun (WGS) entry which is preliminary data.</text>
</comment>
<keyword evidence="5" id="KW-1185">Reference proteome</keyword>
<proteinExistence type="inferred from homology"/>
<dbReference type="InterPro" id="IPR011042">
    <property type="entry name" value="6-blade_b-propeller_TolB-like"/>
</dbReference>
<dbReference type="Proteomes" id="UP001596380">
    <property type="component" value="Unassembled WGS sequence"/>
</dbReference>
<dbReference type="Gene3D" id="2.120.10.30">
    <property type="entry name" value="TolB, C-terminal domain"/>
    <property type="match status" value="1"/>
</dbReference>
<dbReference type="SUPFAM" id="SSF63829">
    <property type="entry name" value="Calcium-dependent phosphotriesterase"/>
    <property type="match status" value="1"/>
</dbReference>
<evidence type="ECO:0000256" key="1">
    <source>
        <dbReference type="ARBA" id="ARBA00008853"/>
    </source>
</evidence>
<reference evidence="5" key="1">
    <citation type="journal article" date="2019" name="Int. J. Syst. Evol. Microbiol.">
        <title>The Global Catalogue of Microorganisms (GCM) 10K type strain sequencing project: providing services to taxonomists for standard genome sequencing and annotation.</title>
        <authorList>
            <consortium name="The Broad Institute Genomics Platform"/>
            <consortium name="The Broad Institute Genome Sequencing Center for Infectious Disease"/>
            <person name="Wu L."/>
            <person name="Ma J."/>
        </authorList>
    </citation>
    <scope>NUCLEOTIDE SEQUENCE [LARGE SCALE GENOMIC DNA]</scope>
    <source>
        <strain evidence="5">JCM 3369</strain>
    </source>
</reference>
<gene>
    <name evidence="4" type="ORF">ACFQKB_05280</name>
</gene>
<name>A0ABW2CE83_9ACTN</name>
<evidence type="ECO:0000313" key="4">
    <source>
        <dbReference type="EMBL" id="MFC6879176.1"/>
    </source>
</evidence>
<evidence type="ECO:0000259" key="3">
    <source>
        <dbReference type="Pfam" id="PF08450"/>
    </source>
</evidence>
<evidence type="ECO:0000256" key="2">
    <source>
        <dbReference type="ARBA" id="ARBA00022801"/>
    </source>
</evidence>